<accession>A0A4V6PSK7</accession>
<evidence type="ECO:0000313" key="2">
    <source>
        <dbReference type="Proteomes" id="UP000295741"/>
    </source>
</evidence>
<proteinExistence type="predicted"/>
<comment type="caution">
    <text evidence="1">The sequence shown here is derived from an EMBL/GenBank/DDBJ whole genome shotgun (WGS) entry which is preliminary data.</text>
</comment>
<dbReference type="Gene3D" id="3.20.80.10">
    <property type="entry name" value="Regulatory factor, effector binding domain"/>
    <property type="match status" value="1"/>
</dbReference>
<dbReference type="InterPro" id="IPR011256">
    <property type="entry name" value="Reg_factor_effector_dom_sf"/>
</dbReference>
<dbReference type="RefSeq" id="WP_133473449.1">
    <property type="nucleotide sequence ID" value="NZ_SNWP01000010.1"/>
</dbReference>
<dbReference type="Proteomes" id="UP000295741">
    <property type="component" value="Unassembled WGS sequence"/>
</dbReference>
<evidence type="ECO:0008006" key="3">
    <source>
        <dbReference type="Google" id="ProtNLM"/>
    </source>
</evidence>
<evidence type="ECO:0000313" key="1">
    <source>
        <dbReference type="EMBL" id="TDO28828.1"/>
    </source>
</evidence>
<protein>
    <recommendedName>
        <fullName evidence="3">Effector-binding domain-containing protein</fullName>
    </recommendedName>
</protein>
<reference evidence="1 2" key="1">
    <citation type="submission" date="2019-03" db="EMBL/GenBank/DDBJ databases">
        <title>Genomic Encyclopedia of Archaeal and Bacterial Type Strains, Phase II (KMG-II): from individual species to whole genera.</title>
        <authorList>
            <person name="Goeker M."/>
        </authorList>
    </citation>
    <scope>NUCLEOTIDE SEQUENCE [LARGE SCALE GENOMIC DNA]</scope>
    <source>
        <strain evidence="1 2">DSM 28323</strain>
    </source>
</reference>
<dbReference type="EMBL" id="SNWP01000010">
    <property type="protein sequence ID" value="TDO28828.1"/>
    <property type="molecule type" value="Genomic_DNA"/>
</dbReference>
<name>A0A4V6PSK7_9BACT</name>
<organism evidence="1 2">
    <name type="scientific">Sediminibacterium goheungense</name>
    <dbReference type="NCBI Taxonomy" id="1086393"/>
    <lineage>
        <taxon>Bacteria</taxon>
        <taxon>Pseudomonadati</taxon>
        <taxon>Bacteroidota</taxon>
        <taxon>Chitinophagia</taxon>
        <taxon>Chitinophagales</taxon>
        <taxon>Chitinophagaceae</taxon>
        <taxon>Sediminibacterium</taxon>
    </lineage>
</organism>
<gene>
    <name evidence="1" type="ORF">BC659_0908</name>
</gene>
<dbReference type="OrthoDB" id="9807923at2"/>
<sequence>MKRFLLIVLVIIIAVFTTGFFLPKEKTVTQTLNATIPFDGISRAIVNKNQWQNWWPGKVVNDSTVSYQEKDITINLLLLNGFKATVKDGSNWVFLDFQSAATYNAETALTLTTTISLSSNPFLKVFQYMTVGSSLKKWESLLQSLKTNFSDIQKIYGFDIQLGKVPNSSYISAQQNYDHAPTNEELYRLIDEVKNYIAGENAKVMNDPILNIVKESDKAYTAMVAVATDRDLPGKGRFMLKQMMLGNLVVAKVTGGPAIIEKCRQAVQFYVSDYRKVSPAIAFERLISNRLTTDSTQWVTTINYPVFQ</sequence>
<keyword evidence="2" id="KW-1185">Reference proteome</keyword>
<dbReference type="AlphaFoldDB" id="A0A4V6PSK7"/>